<feature type="domain" description="HTH luxR-type" evidence="3">
    <location>
        <begin position="823"/>
        <end position="886"/>
    </location>
</feature>
<dbReference type="GO" id="GO:0005524">
    <property type="term" value="F:ATP binding"/>
    <property type="evidence" value="ECO:0007669"/>
    <property type="project" value="UniProtKB-KW"/>
</dbReference>
<dbReference type="Proteomes" id="UP000460272">
    <property type="component" value="Unassembled WGS sequence"/>
</dbReference>
<dbReference type="EMBL" id="RPFW01000001">
    <property type="protein sequence ID" value="TVZ06260.1"/>
    <property type="molecule type" value="Genomic_DNA"/>
</dbReference>
<dbReference type="CDD" id="cd06170">
    <property type="entry name" value="LuxR_C_like"/>
    <property type="match status" value="1"/>
</dbReference>
<gene>
    <name evidence="4" type="ORF">EAS64_02135</name>
</gene>
<dbReference type="InterPro" id="IPR016032">
    <property type="entry name" value="Sig_transdc_resp-reg_C-effctor"/>
</dbReference>
<reference evidence="4 5" key="1">
    <citation type="submission" date="2018-11" db="EMBL/GenBank/DDBJ databases">
        <title>Trebonia kvetii gen.nov., sp.nov., a novel acidophilic actinobacterium, and proposal of the new actinobacterial family Treboniaceae fam. nov.</title>
        <authorList>
            <person name="Rapoport D."/>
            <person name="Sagova-Mareckova M."/>
            <person name="Sedlacek I."/>
            <person name="Provaznik J."/>
            <person name="Kralova S."/>
            <person name="Pavlinic D."/>
            <person name="Benes V."/>
            <person name="Kopecky J."/>
        </authorList>
    </citation>
    <scope>NUCLEOTIDE SEQUENCE [LARGE SCALE GENOMIC DNA]</scope>
    <source>
        <strain evidence="4 5">15Tr583</strain>
    </source>
</reference>
<dbReference type="InterPro" id="IPR011990">
    <property type="entry name" value="TPR-like_helical_dom_sf"/>
</dbReference>
<dbReference type="GO" id="GO:0004016">
    <property type="term" value="F:adenylate cyclase activity"/>
    <property type="evidence" value="ECO:0007669"/>
    <property type="project" value="TreeGrafter"/>
</dbReference>
<dbReference type="InterPro" id="IPR036388">
    <property type="entry name" value="WH-like_DNA-bd_sf"/>
</dbReference>
<evidence type="ECO:0000313" key="4">
    <source>
        <dbReference type="EMBL" id="TVZ06260.1"/>
    </source>
</evidence>
<protein>
    <submittedName>
        <fullName evidence="4">Helix-turn-helix transcriptional regulator</fullName>
    </submittedName>
</protein>
<name>A0A6P2C515_9ACTN</name>
<dbReference type="PROSITE" id="PS50043">
    <property type="entry name" value="HTH_LUXR_2"/>
    <property type="match status" value="1"/>
</dbReference>
<dbReference type="PANTHER" id="PTHR16305:SF35">
    <property type="entry name" value="TRANSCRIPTIONAL ACTIVATOR DOMAIN"/>
    <property type="match status" value="1"/>
</dbReference>
<dbReference type="Pfam" id="PF00196">
    <property type="entry name" value="GerE"/>
    <property type="match status" value="1"/>
</dbReference>
<accession>A0A6P2C515</accession>
<dbReference type="RefSeq" id="WP_145851014.1">
    <property type="nucleotide sequence ID" value="NZ_RPFW01000001.1"/>
</dbReference>
<keyword evidence="5" id="KW-1185">Reference proteome</keyword>
<keyword evidence="1" id="KW-0547">Nucleotide-binding</keyword>
<comment type="caution">
    <text evidence="4">The sequence shown here is derived from an EMBL/GenBank/DDBJ whole genome shotgun (WGS) entry which is preliminary data.</text>
</comment>
<dbReference type="SMART" id="SM00421">
    <property type="entry name" value="HTH_LUXR"/>
    <property type="match status" value="1"/>
</dbReference>
<dbReference type="SUPFAM" id="SSF46894">
    <property type="entry name" value="C-terminal effector domain of the bipartite response regulators"/>
    <property type="match status" value="1"/>
</dbReference>
<dbReference type="AlphaFoldDB" id="A0A6P2C515"/>
<keyword evidence="2" id="KW-0067">ATP-binding</keyword>
<dbReference type="SUPFAM" id="SSF48452">
    <property type="entry name" value="TPR-like"/>
    <property type="match status" value="1"/>
</dbReference>
<dbReference type="OrthoDB" id="7053960at2"/>
<dbReference type="PANTHER" id="PTHR16305">
    <property type="entry name" value="TESTICULAR SOLUBLE ADENYLYL CYCLASE"/>
    <property type="match status" value="1"/>
</dbReference>
<proteinExistence type="predicted"/>
<dbReference type="GO" id="GO:0005737">
    <property type="term" value="C:cytoplasm"/>
    <property type="evidence" value="ECO:0007669"/>
    <property type="project" value="TreeGrafter"/>
</dbReference>
<organism evidence="4 5">
    <name type="scientific">Trebonia kvetii</name>
    <dbReference type="NCBI Taxonomy" id="2480626"/>
    <lineage>
        <taxon>Bacteria</taxon>
        <taxon>Bacillati</taxon>
        <taxon>Actinomycetota</taxon>
        <taxon>Actinomycetes</taxon>
        <taxon>Streptosporangiales</taxon>
        <taxon>Treboniaceae</taxon>
        <taxon>Trebonia</taxon>
    </lineage>
</organism>
<dbReference type="Gene3D" id="1.10.10.10">
    <property type="entry name" value="Winged helix-like DNA-binding domain superfamily/Winged helix DNA-binding domain"/>
    <property type="match status" value="1"/>
</dbReference>
<dbReference type="GO" id="GO:0006355">
    <property type="term" value="P:regulation of DNA-templated transcription"/>
    <property type="evidence" value="ECO:0007669"/>
    <property type="project" value="InterPro"/>
</dbReference>
<evidence type="ECO:0000259" key="3">
    <source>
        <dbReference type="PROSITE" id="PS50043"/>
    </source>
</evidence>
<dbReference type="GO" id="GO:0003677">
    <property type="term" value="F:DNA binding"/>
    <property type="evidence" value="ECO:0007669"/>
    <property type="project" value="InterPro"/>
</dbReference>
<dbReference type="PRINTS" id="PR00038">
    <property type="entry name" value="HTHLUXR"/>
</dbReference>
<evidence type="ECO:0000313" key="5">
    <source>
        <dbReference type="Proteomes" id="UP000460272"/>
    </source>
</evidence>
<sequence length="886" mass="94481">MGNPSNLGCTTHRKDARGTTATAGADLRVIRLAGVESETRLGFGALHRLLRPFLDRIPGLPVPQRDALSAAFGLTDSAPPDRYLVGLAILNVLADVAAEQPMLCLVDDVHWLDRESCEALAFTARRLHADSLIFIFTARREIGEQSVFASLATLRLGGLAAPDAKALLASHVAGYLDAAAVDQIVAGTGGNPLALLEITARLSPEQLAGVAPLPAQLPAGRLFDAHFRAAIAVLPPDTRTLLLLIAAAPADDAPLIWRAAGWLGLSARTAQPAAEQGIVTRDPQPGFRHPLIRSAVYADADPVQRRLVHAALAGAYDSVGDAEWSAWHRAEAAAGTDEQVAAELEAAAERARARGGFSEQALFLSRAAELSPAPVTRAERRLAAADAHVISGDPAAAEVLLDLAAADVDGRVARARALRTRAVLEMFRARVSNVPAMLMEAVAELGDRDPRMTWDLLFQAMHAAMMAREHVSGTTLFDVAKATATAWHDPDAPVWSGDLVMVGLARRVAEGHAQAAPVLRTALARLRGAAELRELGIPLSVLISFATDEVWDIESRRELTERLAAVDRGQGALYALSLTLLVAAQAEITAGRFAEAEACYAEADEFFAATGFPADGAVNRAQLFAWSGREDELRGALAGIASLAEAFGQGHMNKMGLYALSILDLGLGRYQSALDHALTVFRDDPPSAGNLVLPVIIEAGVRTGNREAAAAALTRMAERARDAGTPWGLGLLARCEALMSVDEHAEACYRESVSRLGRVPVDLDLAHTRLLFGEWLRRGKRRGEARAQLRAAHQVFESCGAVPFAERARAELLATGEHVRNRATPAGNELTAQERHVAVLAAGGHTNAEIAERLFITVSTVEFHLNKVFRKLAISSRRQIAALIAP</sequence>
<evidence type="ECO:0000256" key="1">
    <source>
        <dbReference type="ARBA" id="ARBA00022741"/>
    </source>
</evidence>
<evidence type="ECO:0000256" key="2">
    <source>
        <dbReference type="ARBA" id="ARBA00022840"/>
    </source>
</evidence>
<dbReference type="InterPro" id="IPR000792">
    <property type="entry name" value="Tscrpt_reg_LuxR_C"/>
</dbReference>